<protein>
    <submittedName>
        <fullName evidence="5">TlyA family RNA methyltransferase</fullName>
    </submittedName>
</protein>
<organism evidence="5 6">
    <name type="scientific">Benzoatithermus flavus</name>
    <dbReference type="NCBI Taxonomy" id="3108223"/>
    <lineage>
        <taxon>Bacteria</taxon>
        <taxon>Pseudomonadati</taxon>
        <taxon>Pseudomonadota</taxon>
        <taxon>Alphaproteobacteria</taxon>
        <taxon>Geminicoccales</taxon>
        <taxon>Geminicoccaceae</taxon>
        <taxon>Benzoatithermus</taxon>
    </lineage>
</organism>
<sequence length="254" mass="26900">MREQPAPRAGKLRLDQLLVERGLAETRSKAQALILAGRVFAGEERLDKPGTAVPSDLPLTVRGGDTYVSRGAHKLIAGLDAFAIDPAGRVCLDVGASTGGFTDVLLRRGAARVYAVDVGYGQLDARLRSDPRVVVLERVNARHLGIGQVPEPVDLVVCDASFISLKLVLPAPLALTRADAALVALIKPQFEVGKGQVGKGGVVRDPSLHEAVCAEIRGWLSRLPGWEVLGIVPSPILGPAGNREFLIGARRQPA</sequence>
<keyword evidence="1 3" id="KW-0694">RNA-binding</keyword>
<dbReference type="PANTHER" id="PTHR32319:SF0">
    <property type="entry name" value="BACTERIAL HEMOLYSIN-LIKE PROTEIN"/>
    <property type="match status" value="1"/>
</dbReference>
<dbReference type="Pfam" id="PF01728">
    <property type="entry name" value="FtsJ"/>
    <property type="match status" value="1"/>
</dbReference>
<evidence type="ECO:0000259" key="4">
    <source>
        <dbReference type="SMART" id="SM00363"/>
    </source>
</evidence>
<dbReference type="GO" id="GO:0032259">
    <property type="term" value="P:methylation"/>
    <property type="evidence" value="ECO:0007669"/>
    <property type="project" value="UniProtKB-KW"/>
</dbReference>
<dbReference type="PANTHER" id="PTHR32319">
    <property type="entry name" value="BACTERIAL HEMOLYSIN-LIKE PROTEIN"/>
    <property type="match status" value="1"/>
</dbReference>
<proteinExistence type="inferred from homology"/>
<name>A0ABU8XRV7_9PROT</name>
<gene>
    <name evidence="5" type="ORF">U1T56_11460</name>
</gene>
<dbReference type="CDD" id="cd02440">
    <property type="entry name" value="AdoMet_MTases"/>
    <property type="match status" value="1"/>
</dbReference>
<comment type="similarity">
    <text evidence="2">Belongs to the TlyA family.</text>
</comment>
<dbReference type="CDD" id="cd00165">
    <property type="entry name" value="S4"/>
    <property type="match status" value="1"/>
</dbReference>
<keyword evidence="6" id="KW-1185">Reference proteome</keyword>
<dbReference type="SUPFAM" id="SSF55174">
    <property type="entry name" value="Alpha-L RNA-binding motif"/>
    <property type="match status" value="1"/>
</dbReference>
<dbReference type="SMART" id="SM00363">
    <property type="entry name" value="S4"/>
    <property type="match status" value="1"/>
</dbReference>
<dbReference type="Proteomes" id="UP001375743">
    <property type="component" value="Unassembled WGS sequence"/>
</dbReference>
<accession>A0ABU8XRV7</accession>
<dbReference type="Gene3D" id="3.40.50.150">
    <property type="entry name" value="Vaccinia Virus protein VP39"/>
    <property type="match status" value="1"/>
</dbReference>
<dbReference type="InterPro" id="IPR002877">
    <property type="entry name" value="RNA_MeTrfase_FtsJ_dom"/>
</dbReference>
<evidence type="ECO:0000313" key="6">
    <source>
        <dbReference type="Proteomes" id="UP001375743"/>
    </source>
</evidence>
<dbReference type="Gene3D" id="3.10.290.10">
    <property type="entry name" value="RNA-binding S4 domain"/>
    <property type="match status" value="1"/>
</dbReference>
<dbReference type="InterPro" id="IPR029063">
    <property type="entry name" value="SAM-dependent_MTases_sf"/>
</dbReference>
<reference evidence="5 6" key="1">
    <citation type="submission" date="2024-01" db="EMBL/GenBank/DDBJ databases">
        <title>Multi-omics insights into the function and evolution of sodium benzoate biodegradation pathways in Benzoatithermus flavus gen. nov., sp. nov. from hot spring.</title>
        <authorList>
            <person name="Hu C.-J."/>
            <person name="Li W.-J."/>
        </authorList>
    </citation>
    <scope>NUCLEOTIDE SEQUENCE [LARGE SCALE GENOMIC DNA]</scope>
    <source>
        <strain evidence="5 6">SYSU G07066</strain>
    </source>
</reference>
<dbReference type="PROSITE" id="PS50889">
    <property type="entry name" value="S4"/>
    <property type="match status" value="1"/>
</dbReference>
<dbReference type="PIRSF" id="PIRSF005578">
    <property type="entry name" value="TlyA"/>
    <property type="match status" value="1"/>
</dbReference>
<evidence type="ECO:0000256" key="3">
    <source>
        <dbReference type="PROSITE-ProRule" id="PRU00182"/>
    </source>
</evidence>
<keyword evidence="5" id="KW-0489">Methyltransferase</keyword>
<dbReference type="InterPro" id="IPR002942">
    <property type="entry name" value="S4_RNA-bd"/>
</dbReference>
<dbReference type="RefSeq" id="WP_418159619.1">
    <property type="nucleotide sequence ID" value="NZ_JBBLZC010000010.1"/>
</dbReference>
<feature type="domain" description="RNA-binding S4" evidence="4">
    <location>
        <begin position="12"/>
        <end position="76"/>
    </location>
</feature>
<dbReference type="SUPFAM" id="SSF53335">
    <property type="entry name" value="S-adenosyl-L-methionine-dependent methyltransferases"/>
    <property type="match status" value="1"/>
</dbReference>
<dbReference type="InterPro" id="IPR004538">
    <property type="entry name" value="Hemolysin_A/TlyA"/>
</dbReference>
<dbReference type="EMBL" id="JBBLZC010000010">
    <property type="protein sequence ID" value="MEK0083771.1"/>
    <property type="molecule type" value="Genomic_DNA"/>
</dbReference>
<evidence type="ECO:0000313" key="5">
    <source>
        <dbReference type="EMBL" id="MEK0083771.1"/>
    </source>
</evidence>
<dbReference type="Pfam" id="PF01479">
    <property type="entry name" value="S4"/>
    <property type="match status" value="1"/>
</dbReference>
<evidence type="ECO:0000256" key="2">
    <source>
        <dbReference type="ARBA" id="ARBA00029460"/>
    </source>
</evidence>
<keyword evidence="5" id="KW-0808">Transferase</keyword>
<comment type="caution">
    <text evidence="5">The sequence shown here is derived from an EMBL/GenBank/DDBJ whole genome shotgun (WGS) entry which is preliminary data.</text>
</comment>
<dbReference type="InterPro" id="IPR036986">
    <property type="entry name" value="S4_RNA-bd_sf"/>
</dbReference>
<dbReference type="NCBIfam" id="TIGR00478">
    <property type="entry name" value="tly"/>
    <property type="match status" value="1"/>
</dbReference>
<dbReference type="InterPro" id="IPR047048">
    <property type="entry name" value="TlyA"/>
</dbReference>
<evidence type="ECO:0000256" key="1">
    <source>
        <dbReference type="ARBA" id="ARBA00022884"/>
    </source>
</evidence>
<dbReference type="GO" id="GO:0008168">
    <property type="term" value="F:methyltransferase activity"/>
    <property type="evidence" value="ECO:0007669"/>
    <property type="project" value="UniProtKB-KW"/>
</dbReference>